<dbReference type="EMBL" id="CM051405">
    <property type="protein sequence ID" value="KAJ4705302.1"/>
    <property type="molecule type" value="Genomic_DNA"/>
</dbReference>
<sequence length="141" mass="15552">MSFGYAHYMLTEGRKDKENGVVACSSSRKRYRQKLAEALDMNRTRILAFRNKPPTFVDPIPSDWGSSNVLAILSSNTVYLGDASNSSTSELVTFDDEDGPVTNVSRAPDGQHISILACSVPTFTYGILLQIDRLPVFPIGY</sequence>
<organism evidence="1 2">
    <name type="scientific">Melia azedarach</name>
    <name type="common">Chinaberry tree</name>
    <dbReference type="NCBI Taxonomy" id="155640"/>
    <lineage>
        <taxon>Eukaryota</taxon>
        <taxon>Viridiplantae</taxon>
        <taxon>Streptophyta</taxon>
        <taxon>Embryophyta</taxon>
        <taxon>Tracheophyta</taxon>
        <taxon>Spermatophyta</taxon>
        <taxon>Magnoliopsida</taxon>
        <taxon>eudicotyledons</taxon>
        <taxon>Gunneridae</taxon>
        <taxon>Pentapetalae</taxon>
        <taxon>rosids</taxon>
        <taxon>malvids</taxon>
        <taxon>Sapindales</taxon>
        <taxon>Meliaceae</taxon>
        <taxon>Melia</taxon>
    </lineage>
</organism>
<accession>A0ACC1X1Y3</accession>
<gene>
    <name evidence="1" type="ORF">OWV82_022095</name>
</gene>
<reference evidence="1 2" key="1">
    <citation type="journal article" date="2023" name="Science">
        <title>Complex scaffold remodeling in plant triterpene biosynthesis.</title>
        <authorList>
            <person name="De La Pena R."/>
            <person name="Hodgson H."/>
            <person name="Liu J.C."/>
            <person name="Stephenson M.J."/>
            <person name="Martin A.C."/>
            <person name="Owen C."/>
            <person name="Harkess A."/>
            <person name="Leebens-Mack J."/>
            <person name="Jimenez L.E."/>
            <person name="Osbourn A."/>
            <person name="Sattely E.S."/>
        </authorList>
    </citation>
    <scope>NUCLEOTIDE SEQUENCE [LARGE SCALE GENOMIC DNA]</scope>
    <source>
        <strain evidence="2">cv. JPN11</strain>
        <tissue evidence="1">Leaf</tissue>
    </source>
</reference>
<keyword evidence="2" id="KW-1185">Reference proteome</keyword>
<comment type="caution">
    <text evidence="1">The sequence shown here is derived from an EMBL/GenBank/DDBJ whole genome shotgun (WGS) entry which is preliminary data.</text>
</comment>
<dbReference type="Proteomes" id="UP001164539">
    <property type="component" value="Chromosome 12"/>
</dbReference>
<evidence type="ECO:0000313" key="1">
    <source>
        <dbReference type="EMBL" id="KAJ4705302.1"/>
    </source>
</evidence>
<name>A0ACC1X1Y3_MELAZ</name>
<proteinExistence type="predicted"/>
<protein>
    <submittedName>
        <fullName evidence="1">Cell division cycle 20.2, cofactor of APC complex-like</fullName>
    </submittedName>
</protein>
<evidence type="ECO:0000313" key="2">
    <source>
        <dbReference type="Proteomes" id="UP001164539"/>
    </source>
</evidence>